<dbReference type="Proteomes" id="UP000038045">
    <property type="component" value="Unplaced"/>
</dbReference>
<reference evidence="3" key="1">
    <citation type="submission" date="2017-02" db="UniProtKB">
        <authorList>
            <consortium name="WormBaseParasite"/>
        </authorList>
    </citation>
    <scope>IDENTIFICATION</scope>
</reference>
<feature type="region of interest" description="Disordered" evidence="1">
    <location>
        <begin position="1"/>
        <end position="60"/>
    </location>
</feature>
<dbReference type="WBParaSite" id="PTRK_0000217300.1">
    <property type="protein sequence ID" value="PTRK_0000217300.1"/>
    <property type="gene ID" value="PTRK_0000217300"/>
</dbReference>
<accession>A0A0N4Z569</accession>
<feature type="compositionally biased region" description="Basic residues" evidence="1">
    <location>
        <begin position="87"/>
        <end position="100"/>
    </location>
</feature>
<evidence type="ECO:0000256" key="1">
    <source>
        <dbReference type="SAM" id="MobiDB-lite"/>
    </source>
</evidence>
<dbReference type="AlphaFoldDB" id="A0A0N4Z569"/>
<protein>
    <submittedName>
        <fullName evidence="3">PE-PGRS family protein</fullName>
    </submittedName>
</protein>
<feature type="compositionally biased region" description="Low complexity" evidence="1">
    <location>
        <begin position="12"/>
        <end position="23"/>
    </location>
</feature>
<feature type="region of interest" description="Disordered" evidence="1">
    <location>
        <begin position="87"/>
        <end position="249"/>
    </location>
</feature>
<evidence type="ECO:0000313" key="3">
    <source>
        <dbReference type="WBParaSite" id="PTRK_0000217300.1"/>
    </source>
</evidence>
<organism evidence="2 3">
    <name type="scientific">Parastrongyloides trichosuri</name>
    <name type="common">Possum-specific nematode worm</name>
    <dbReference type="NCBI Taxonomy" id="131310"/>
    <lineage>
        <taxon>Eukaryota</taxon>
        <taxon>Metazoa</taxon>
        <taxon>Ecdysozoa</taxon>
        <taxon>Nematoda</taxon>
        <taxon>Chromadorea</taxon>
        <taxon>Rhabditida</taxon>
        <taxon>Tylenchina</taxon>
        <taxon>Panagrolaimomorpha</taxon>
        <taxon>Strongyloidoidea</taxon>
        <taxon>Strongyloididae</taxon>
        <taxon>Parastrongyloides</taxon>
    </lineage>
</organism>
<sequence length="249" mass="26594">MGEGAGRRRGRVALATGTRPGPDQGRDRRGRPLPARRPAGHGGAEAFAREPVRSGGQGRRAVRLPAGLSLVRALRLARARGFRRRAAARSGHFRHFPAGRRHGEDAGPGQFLGDDDGLGAFRRSGQPGGRAAGRSGLRHRNHRRRLAGPSGRPGDPDAGARTHGRAGGRLSHPHAARGVRARRSGPRHGQRRRVRRSSGRRRPHRRSQRRATRDRSGGAADVSGGPGLVRGTCRPSGGAGAAGQRRRRL</sequence>
<proteinExistence type="predicted"/>
<name>A0A0N4Z569_PARTI</name>
<feature type="compositionally biased region" description="Basic residues" evidence="1">
    <location>
        <begin position="136"/>
        <end position="146"/>
    </location>
</feature>
<feature type="compositionally biased region" description="Basic residues" evidence="1">
    <location>
        <begin position="162"/>
        <end position="210"/>
    </location>
</feature>
<keyword evidence="2" id="KW-1185">Reference proteome</keyword>
<evidence type="ECO:0000313" key="2">
    <source>
        <dbReference type="Proteomes" id="UP000038045"/>
    </source>
</evidence>